<gene>
    <name evidence="2" type="ORF">ERS852574_01753</name>
</gene>
<sequence length="377" mass="42227">MKKAVFTNSYNAKKAVAPVQKKAPDDKMKSPKTGNDSLMVIWTTMILAVLEKEKRFSLYKEKCNMKKISLLFCLIILQAGLLCGCRLPHKSSPQKPVEGENKSGLVKVQDDKKEEKKEEKEKGKEEPGKTEIVETEDTELSLLKKQINQNSCGAGVALFGYVDSEFTRTDLSFYLEFHHLTKEYPFLSEAACYMADGQELYAIVPPNEKGRVTVYPSDITENGEYADDKSHPLFEGKPGEALVLRCNFSEIYSNVLVSVTDGGDAIDFHPSISLMDGHLAELAGVYDFSVYEETPDERSVEIATEILLEYGEVRQGLENGMKLMYTGESEIINGGSCMLFVLGTDNGEQFVQEQLYGVCDNLIYIYDVFTDTWNAAY</sequence>
<reference evidence="2 3" key="1">
    <citation type="submission" date="2015-09" db="EMBL/GenBank/DDBJ databases">
        <authorList>
            <consortium name="Pathogen Informatics"/>
        </authorList>
    </citation>
    <scope>NUCLEOTIDE SEQUENCE [LARGE SCALE GENOMIC DNA]</scope>
    <source>
        <strain evidence="2 3">2789STDY5834962</strain>
    </source>
</reference>
<dbReference type="EMBL" id="CYXR01000011">
    <property type="protein sequence ID" value="CUM94982.1"/>
    <property type="molecule type" value="Genomic_DNA"/>
</dbReference>
<name>A0A173SWT8_9FIRM</name>
<dbReference type="AlphaFoldDB" id="A0A173SWT8"/>
<organism evidence="2 3">
    <name type="scientific">Coprococcus comes</name>
    <dbReference type="NCBI Taxonomy" id="410072"/>
    <lineage>
        <taxon>Bacteria</taxon>
        <taxon>Bacillati</taxon>
        <taxon>Bacillota</taxon>
        <taxon>Clostridia</taxon>
        <taxon>Lachnospirales</taxon>
        <taxon>Lachnospiraceae</taxon>
        <taxon>Coprococcus</taxon>
    </lineage>
</organism>
<accession>A0A173SWT8</accession>
<dbReference type="Proteomes" id="UP000095727">
    <property type="component" value="Unassembled WGS sequence"/>
</dbReference>
<evidence type="ECO:0000313" key="3">
    <source>
        <dbReference type="Proteomes" id="UP000095727"/>
    </source>
</evidence>
<evidence type="ECO:0000256" key="1">
    <source>
        <dbReference type="SAM" id="MobiDB-lite"/>
    </source>
</evidence>
<feature type="region of interest" description="Disordered" evidence="1">
    <location>
        <begin position="91"/>
        <end position="131"/>
    </location>
</feature>
<feature type="compositionally biased region" description="Basic and acidic residues" evidence="1">
    <location>
        <begin position="108"/>
        <end position="131"/>
    </location>
</feature>
<dbReference type="RefSeq" id="WP_055156767.1">
    <property type="nucleotide sequence ID" value="NZ_CYXR01000011.1"/>
</dbReference>
<evidence type="ECO:0000313" key="2">
    <source>
        <dbReference type="EMBL" id="CUM94982.1"/>
    </source>
</evidence>
<proteinExistence type="predicted"/>
<protein>
    <submittedName>
        <fullName evidence="2">Uncharacterized protein</fullName>
    </submittedName>
</protein>